<evidence type="ECO:0000256" key="8">
    <source>
        <dbReference type="ARBA" id="ARBA00022840"/>
    </source>
</evidence>
<keyword evidence="8" id="KW-0067">ATP-binding</keyword>
<dbReference type="NCBIfam" id="TIGR00041">
    <property type="entry name" value="DTMP_kinase"/>
    <property type="match status" value="1"/>
</dbReference>
<protein>
    <recommendedName>
        <fullName evidence="3">dTMP kinase</fullName>
        <ecNumber evidence="3">2.7.4.9</ecNumber>
    </recommendedName>
</protein>
<keyword evidence="7" id="KW-0418">Kinase</keyword>
<reference evidence="11" key="1">
    <citation type="submission" date="2024-06" db="EMBL/GenBank/DDBJ databases">
        <title>Multi-omics analyses provide insights into the biosynthesis of the anticancer antibiotic pleurotin in Hohenbuehelia grisea.</title>
        <authorList>
            <person name="Weaver J.A."/>
            <person name="Alberti F."/>
        </authorList>
    </citation>
    <scope>NUCLEOTIDE SEQUENCE [LARGE SCALE GENOMIC DNA]</scope>
    <source>
        <strain evidence="11">T-177</strain>
    </source>
</reference>
<evidence type="ECO:0000256" key="4">
    <source>
        <dbReference type="ARBA" id="ARBA00022679"/>
    </source>
</evidence>
<dbReference type="PANTHER" id="PTHR10344">
    <property type="entry name" value="THYMIDYLATE KINASE"/>
    <property type="match status" value="1"/>
</dbReference>
<name>A0ABR3JDZ8_9AGAR</name>
<keyword evidence="4" id="KW-0808">Transferase</keyword>
<dbReference type="EC" id="2.7.4.9" evidence="3"/>
<dbReference type="Pfam" id="PF02223">
    <property type="entry name" value="Thymidylate_kin"/>
    <property type="match status" value="1"/>
</dbReference>
<evidence type="ECO:0000313" key="11">
    <source>
        <dbReference type="Proteomes" id="UP001556367"/>
    </source>
</evidence>
<dbReference type="SUPFAM" id="SSF52540">
    <property type="entry name" value="P-loop containing nucleoside triphosphate hydrolases"/>
    <property type="match status" value="1"/>
</dbReference>
<dbReference type="InterPro" id="IPR027417">
    <property type="entry name" value="P-loop_NTPase"/>
</dbReference>
<gene>
    <name evidence="10" type="ORF">HGRIS_004580</name>
</gene>
<evidence type="ECO:0000259" key="9">
    <source>
        <dbReference type="Pfam" id="PF02223"/>
    </source>
</evidence>
<comment type="pathway">
    <text evidence="1">Pyrimidine metabolism; dTTP biosynthesis.</text>
</comment>
<dbReference type="InterPro" id="IPR018094">
    <property type="entry name" value="Thymidylate_kinase"/>
</dbReference>
<evidence type="ECO:0000313" key="10">
    <source>
        <dbReference type="EMBL" id="KAL0953335.1"/>
    </source>
</evidence>
<dbReference type="HAMAP" id="MF_00165">
    <property type="entry name" value="Thymidylate_kinase"/>
    <property type="match status" value="1"/>
</dbReference>
<evidence type="ECO:0000256" key="1">
    <source>
        <dbReference type="ARBA" id="ARBA00004992"/>
    </source>
</evidence>
<evidence type="ECO:0000256" key="6">
    <source>
        <dbReference type="ARBA" id="ARBA00022741"/>
    </source>
</evidence>
<comment type="similarity">
    <text evidence="2">Belongs to the thymidylate kinase family.</text>
</comment>
<evidence type="ECO:0000256" key="7">
    <source>
        <dbReference type="ARBA" id="ARBA00022777"/>
    </source>
</evidence>
<dbReference type="Proteomes" id="UP001556367">
    <property type="component" value="Unassembled WGS sequence"/>
</dbReference>
<evidence type="ECO:0000256" key="3">
    <source>
        <dbReference type="ARBA" id="ARBA00012980"/>
    </source>
</evidence>
<dbReference type="EMBL" id="JASNQZ010000008">
    <property type="protein sequence ID" value="KAL0953335.1"/>
    <property type="molecule type" value="Genomic_DNA"/>
</dbReference>
<keyword evidence="11" id="KW-1185">Reference proteome</keyword>
<proteinExistence type="inferred from homology"/>
<dbReference type="CDD" id="cd01672">
    <property type="entry name" value="TMPK"/>
    <property type="match status" value="1"/>
</dbReference>
<evidence type="ECO:0000256" key="2">
    <source>
        <dbReference type="ARBA" id="ARBA00009776"/>
    </source>
</evidence>
<comment type="caution">
    <text evidence="10">The sequence shown here is derived from an EMBL/GenBank/DDBJ whole genome shotgun (WGS) entry which is preliminary data.</text>
</comment>
<dbReference type="InterPro" id="IPR039430">
    <property type="entry name" value="Thymidylate_kin-like_dom"/>
</dbReference>
<dbReference type="PANTHER" id="PTHR10344:SF1">
    <property type="entry name" value="THYMIDYLATE KINASE"/>
    <property type="match status" value="1"/>
</dbReference>
<dbReference type="PROSITE" id="PS01331">
    <property type="entry name" value="THYMIDYLATE_KINASE"/>
    <property type="match status" value="1"/>
</dbReference>
<dbReference type="InterPro" id="IPR018095">
    <property type="entry name" value="Thymidylate_kin_CS"/>
</dbReference>
<dbReference type="Gene3D" id="3.40.50.300">
    <property type="entry name" value="P-loop containing nucleotide triphosphate hydrolases"/>
    <property type="match status" value="1"/>
</dbReference>
<sequence>MSPRAPFIVIEGLDRSGKSTQCTTLINRLEAAGIPAKLLKFPDRTTTIGQMIDAYLKSQSELDDHLIHLLFSANRWELASTIERLLREGTVVVCDRYAFSGIAFSASKGLPFEWCRAPDVSLPAPDLTLFLDISPEAAMARGGYGEERYEKREMQESVRRIFVRLAEEMNGEGMGDSRSAWITVDASQTMDDVSEAMWAHVQPMIGGTHRPIGRLWAGSFSSDATE</sequence>
<accession>A0ABR3JDZ8</accession>
<evidence type="ECO:0000256" key="5">
    <source>
        <dbReference type="ARBA" id="ARBA00022727"/>
    </source>
</evidence>
<keyword evidence="6" id="KW-0547">Nucleotide-binding</keyword>
<feature type="domain" description="Thymidylate kinase-like" evidence="9">
    <location>
        <begin position="10"/>
        <end position="195"/>
    </location>
</feature>
<keyword evidence="5" id="KW-0545">Nucleotide biosynthesis</keyword>
<organism evidence="10 11">
    <name type="scientific">Hohenbuehelia grisea</name>
    <dbReference type="NCBI Taxonomy" id="104357"/>
    <lineage>
        <taxon>Eukaryota</taxon>
        <taxon>Fungi</taxon>
        <taxon>Dikarya</taxon>
        <taxon>Basidiomycota</taxon>
        <taxon>Agaricomycotina</taxon>
        <taxon>Agaricomycetes</taxon>
        <taxon>Agaricomycetidae</taxon>
        <taxon>Agaricales</taxon>
        <taxon>Pleurotineae</taxon>
        <taxon>Pleurotaceae</taxon>
        <taxon>Hohenbuehelia</taxon>
    </lineage>
</organism>